<proteinExistence type="predicted"/>
<gene>
    <name evidence="4" type="ORF">EDC65_5473</name>
</gene>
<evidence type="ECO:0000313" key="5">
    <source>
        <dbReference type="Proteomes" id="UP000278222"/>
    </source>
</evidence>
<dbReference type="Pfam" id="PF05378">
    <property type="entry name" value="Hydant_A_N"/>
    <property type="match status" value="1"/>
</dbReference>
<dbReference type="Proteomes" id="UP000278222">
    <property type="component" value="Unassembled WGS sequence"/>
</dbReference>
<evidence type="ECO:0000313" key="4">
    <source>
        <dbReference type="EMBL" id="ROP80824.1"/>
    </source>
</evidence>
<evidence type="ECO:0000259" key="3">
    <source>
        <dbReference type="Pfam" id="PF19278"/>
    </source>
</evidence>
<dbReference type="GO" id="GO:0005829">
    <property type="term" value="C:cytosol"/>
    <property type="evidence" value="ECO:0007669"/>
    <property type="project" value="TreeGrafter"/>
</dbReference>
<feature type="domain" description="Hydantoinase A/oxoprolinase" evidence="1">
    <location>
        <begin position="205"/>
        <end position="497"/>
    </location>
</feature>
<dbReference type="InterPro" id="IPR045079">
    <property type="entry name" value="Oxoprolinase-like"/>
</dbReference>
<dbReference type="SUPFAM" id="SSF53067">
    <property type="entry name" value="Actin-like ATPase domain"/>
    <property type="match status" value="1"/>
</dbReference>
<dbReference type="GO" id="GO:0017168">
    <property type="term" value="F:5-oxoprolinase (ATP-hydrolyzing) activity"/>
    <property type="evidence" value="ECO:0007669"/>
    <property type="project" value="TreeGrafter"/>
</dbReference>
<dbReference type="InterPro" id="IPR002821">
    <property type="entry name" value="Hydantoinase_A"/>
</dbReference>
<protein>
    <submittedName>
        <fullName evidence="4">N-methylhydantoinase A</fullName>
    </submittedName>
</protein>
<accession>A0A3N1KK66</accession>
<reference evidence="4 5" key="1">
    <citation type="submission" date="2018-11" db="EMBL/GenBank/DDBJ databases">
        <title>Genomic Encyclopedia of Type Strains, Phase IV (KMG-IV): sequencing the most valuable type-strain genomes for metagenomic binning, comparative biology and taxonomic classification.</title>
        <authorList>
            <person name="Goeker M."/>
        </authorList>
    </citation>
    <scope>NUCLEOTIDE SEQUENCE [LARGE SCALE GENOMIC DNA]</scope>
    <source>
        <strain evidence="4 5">DSM 5900</strain>
    </source>
</reference>
<dbReference type="GO" id="GO:0006749">
    <property type="term" value="P:glutathione metabolic process"/>
    <property type="evidence" value="ECO:0007669"/>
    <property type="project" value="TreeGrafter"/>
</dbReference>
<feature type="domain" description="Hydantoinase/oxoprolinase N-terminal" evidence="2">
    <location>
        <begin position="6"/>
        <end position="183"/>
    </location>
</feature>
<dbReference type="EMBL" id="RJKX01000020">
    <property type="protein sequence ID" value="ROP80824.1"/>
    <property type="molecule type" value="Genomic_DNA"/>
</dbReference>
<name>A0A3N1KK66_9PROT</name>
<organism evidence="4 5">
    <name type="scientific">Stella humosa</name>
    <dbReference type="NCBI Taxonomy" id="94"/>
    <lineage>
        <taxon>Bacteria</taxon>
        <taxon>Pseudomonadati</taxon>
        <taxon>Pseudomonadota</taxon>
        <taxon>Alphaproteobacteria</taxon>
        <taxon>Rhodospirillales</taxon>
        <taxon>Stellaceae</taxon>
        <taxon>Stella</taxon>
    </lineage>
</organism>
<dbReference type="OrthoDB" id="7314499at2"/>
<dbReference type="PANTHER" id="PTHR11365">
    <property type="entry name" value="5-OXOPROLINASE RELATED"/>
    <property type="match status" value="1"/>
</dbReference>
<dbReference type="InterPro" id="IPR008040">
    <property type="entry name" value="Hydant_A_N"/>
</dbReference>
<sequence length="708" mass="76978">MDQSTRIGVDVGGTFTDFVMVDEARGQIFTGKRLTTPGDPSIAIIDGTERLLGEAGTPISAVDSIVHGTTLVTNTVIERKGARVGLITTRGFRDSIEMGSEIRYDLYDLFLERPEPLAPRYLRLEVDERMDAAGQVLRPLDPADVRAAGEALLKEGVEAIAVCFLHGYRNDAHEKIAKAVLLELAPDLPVCISSEVAPEIREFERGSTTVANAYVLPLMRDYLARLESRLREMGLTGTLYVMLSGGGITTIRAAQQFPIRLIESGPAAGAMGASFYSRLIGEDHLISFDMGGTTAKMCLIDEGRPEHAHEFEAARVRRFRKGSGLPLKVPVIDLIEIGAGGGSLARVDQMGLLKVGPESAGSQPGPVCYSRGGTEPAVTDADLLLGYLSPEYFLGGEMALDLEGVRSALAERVARPLGLSVTQAAAGIHSIVNENMAAATRMYIAEKGRDPRRYAMIAFGGAGPVHAYGLAKLLKLRRIICPLGAGVMSALGFLVAPSAIDFVRSYVSRLDGIDWDHLNRLFDEMEEEGRRLLADAGVTQVEIRRHADMRYVGQGFEISVPMPEGRLGPDSLAALQDQFFTTYERLFDRRITEVPIEALTWRLSASGPVPDIRLNFAGAHTEKGDALKGMRDVYFPETGFVACPVYSRYALLEGAELRGPAVIEERESTVVVGPDARVSVDRYLNLIIDIDPPAQAVESREEEHADHR</sequence>
<feature type="domain" description="Acetophenone carboxylase-like C-terminal" evidence="3">
    <location>
        <begin position="517"/>
        <end position="683"/>
    </location>
</feature>
<comment type="caution">
    <text evidence="4">The sequence shown here is derived from an EMBL/GenBank/DDBJ whole genome shotgun (WGS) entry which is preliminary data.</text>
</comment>
<dbReference type="InterPro" id="IPR049517">
    <property type="entry name" value="ACX-like_C"/>
</dbReference>
<dbReference type="PANTHER" id="PTHR11365:SF23">
    <property type="entry name" value="HYPOTHETICAL 5-OXOPROLINASE (EUROFUNG)-RELATED"/>
    <property type="match status" value="1"/>
</dbReference>
<dbReference type="InterPro" id="IPR043129">
    <property type="entry name" value="ATPase_NBD"/>
</dbReference>
<dbReference type="AlphaFoldDB" id="A0A3N1KK66"/>
<evidence type="ECO:0000259" key="1">
    <source>
        <dbReference type="Pfam" id="PF01968"/>
    </source>
</evidence>
<dbReference type="RefSeq" id="WP_123695712.1">
    <property type="nucleotide sequence ID" value="NZ_AP019700.1"/>
</dbReference>
<dbReference type="Pfam" id="PF01968">
    <property type="entry name" value="Hydantoinase_A"/>
    <property type="match status" value="1"/>
</dbReference>
<evidence type="ECO:0000259" key="2">
    <source>
        <dbReference type="Pfam" id="PF05378"/>
    </source>
</evidence>
<dbReference type="Pfam" id="PF19278">
    <property type="entry name" value="Hydant_A_C"/>
    <property type="match status" value="1"/>
</dbReference>
<keyword evidence="5" id="KW-1185">Reference proteome</keyword>